<dbReference type="EMBL" id="JAFCIX010000550">
    <property type="protein sequence ID" value="KAH6587866.1"/>
    <property type="molecule type" value="Genomic_DNA"/>
</dbReference>
<evidence type="ECO:0000256" key="1">
    <source>
        <dbReference type="ARBA" id="ARBA00001968"/>
    </source>
</evidence>
<accession>A0ABQ8EWU8</accession>
<dbReference type="CDD" id="cd00555">
    <property type="entry name" value="Maf"/>
    <property type="match status" value="1"/>
</dbReference>
<evidence type="ECO:0000313" key="3">
    <source>
        <dbReference type="EMBL" id="KAH6587866.1"/>
    </source>
</evidence>
<protein>
    <recommendedName>
        <fullName evidence="5">Septum formation protein Maf</fullName>
    </recommendedName>
</protein>
<dbReference type="Proteomes" id="UP001648503">
    <property type="component" value="Unassembled WGS sequence"/>
</dbReference>
<dbReference type="InterPro" id="IPR003697">
    <property type="entry name" value="Maf-like"/>
</dbReference>
<dbReference type="SUPFAM" id="SSF52972">
    <property type="entry name" value="ITPase-like"/>
    <property type="match status" value="1"/>
</dbReference>
<name>A0ABQ8EWU8_9FUNG</name>
<organism evidence="3 4">
    <name type="scientific">Batrachochytrium salamandrivorans</name>
    <dbReference type="NCBI Taxonomy" id="1357716"/>
    <lineage>
        <taxon>Eukaryota</taxon>
        <taxon>Fungi</taxon>
        <taxon>Fungi incertae sedis</taxon>
        <taxon>Chytridiomycota</taxon>
        <taxon>Chytridiomycota incertae sedis</taxon>
        <taxon>Chytridiomycetes</taxon>
        <taxon>Rhizophydiales</taxon>
        <taxon>Rhizophydiales incertae sedis</taxon>
        <taxon>Batrachochytrium</taxon>
    </lineage>
</organism>
<evidence type="ECO:0008006" key="5">
    <source>
        <dbReference type="Google" id="ProtNLM"/>
    </source>
</evidence>
<dbReference type="PANTHER" id="PTHR43213">
    <property type="entry name" value="BIFUNCTIONAL DTTP/UTP PYROPHOSPHATASE/METHYLTRANSFERASE PROTEIN-RELATED"/>
    <property type="match status" value="1"/>
</dbReference>
<keyword evidence="4" id="KW-1185">Reference proteome</keyword>
<proteinExistence type="inferred from homology"/>
<comment type="caution">
    <text evidence="3">The sequence shown here is derived from an EMBL/GenBank/DDBJ whole genome shotgun (WGS) entry which is preliminary data.</text>
</comment>
<dbReference type="PIRSF" id="PIRSF006305">
    <property type="entry name" value="Maf"/>
    <property type="match status" value="1"/>
</dbReference>
<reference evidence="3 4" key="1">
    <citation type="submission" date="2021-02" db="EMBL/GenBank/DDBJ databases">
        <title>Variation within the Batrachochytrium salamandrivorans European outbreak.</title>
        <authorList>
            <person name="Kelly M."/>
            <person name="Pasmans F."/>
            <person name="Shea T.P."/>
            <person name="Munoz J.F."/>
            <person name="Carranza S."/>
            <person name="Cuomo C.A."/>
            <person name="Martel A."/>
        </authorList>
    </citation>
    <scope>NUCLEOTIDE SEQUENCE [LARGE SCALE GENOMIC DNA]</scope>
    <source>
        <strain evidence="3 4">AMFP18/2</strain>
    </source>
</reference>
<comment type="cofactor">
    <cofactor evidence="1">
        <name>a divalent metal cation</name>
        <dbReference type="ChEBI" id="CHEBI:60240"/>
    </cofactor>
</comment>
<dbReference type="Pfam" id="PF02545">
    <property type="entry name" value="Maf"/>
    <property type="match status" value="1"/>
</dbReference>
<dbReference type="HAMAP" id="MF_00528">
    <property type="entry name" value="Maf"/>
    <property type="match status" value="1"/>
</dbReference>
<evidence type="ECO:0000313" key="4">
    <source>
        <dbReference type="Proteomes" id="UP001648503"/>
    </source>
</evidence>
<dbReference type="InterPro" id="IPR029001">
    <property type="entry name" value="ITPase-like_fam"/>
</dbReference>
<evidence type="ECO:0000256" key="2">
    <source>
        <dbReference type="ARBA" id="ARBA00022801"/>
    </source>
</evidence>
<dbReference type="PANTHER" id="PTHR43213:SF5">
    <property type="entry name" value="BIFUNCTIONAL DTTP_UTP PYROPHOSPHATASE_METHYLTRANSFERASE PROTEIN-RELATED"/>
    <property type="match status" value="1"/>
</dbReference>
<keyword evidence="2" id="KW-0378">Hydrolase</keyword>
<dbReference type="Gene3D" id="3.90.950.10">
    <property type="match status" value="1"/>
</dbReference>
<gene>
    <name evidence="3" type="ORF">BASA50_011057</name>
</gene>
<sequence length="242" mass="27168">MDQHKPILAFQVTERLSHYNLTLASSSPRRKEILQRLGVDFLTIPSTFPETLDKSTFAHPSAYVRHTALEKACEVMQRCKHERSVVISGDTIVVLDDRILEKPTSIDDAYTMLRELSGREHSVLTAIAILVRYDDTSKPPFIQHLNEHGTNLPISAISVNPPGCHIISFVEETKVYFADITEDLLKAFIHTGEPMDKAGGYGYQSLAALFIRKIDGCYYNCIGFPLFRVVDTLQTMIAQGVI</sequence>